<evidence type="ECO:0000256" key="1">
    <source>
        <dbReference type="SAM" id="Phobius"/>
    </source>
</evidence>
<keyword evidence="1" id="KW-1133">Transmembrane helix</keyword>
<keyword evidence="1" id="KW-0472">Membrane</keyword>
<feature type="transmembrane region" description="Helical" evidence="1">
    <location>
        <begin position="12"/>
        <end position="30"/>
    </location>
</feature>
<gene>
    <name evidence="2" type="ORF">M23134_00325</name>
</gene>
<dbReference type="EMBL" id="AAWS01000020">
    <property type="protein sequence ID" value="EAY27884.1"/>
    <property type="molecule type" value="Genomic_DNA"/>
</dbReference>
<evidence type="ECO:0000313" key="3">
    <source>
        <dbReference type="Proteomes" id="UP000004095"/>
    </source>
</evidence>
<protein>
    <submittedName>
        <fullName evidence="2">Uncharacterized protein</fullName>
    </submittedName>
</protein>
<proteinExistence type="predicted"/>
<keyword evidence="3" id="KW-1185">Reference proteome</keyword>
<dbReference type="Proteomes" id="UP000004095">
    <property type="component" value="Unassembled WGS sequence"/>
</dbReference>
<sequence>MIVNLAKPPYCFVSDVIIWYFSYIASVKLLKNKKHQNYDHIL</sequence>
<evidence type="ECO:0000313" key="2">
    <source>
        <dbReference type="EMBL" id="EAY27884.1"/>
    </source>
</evidence>
<dbReference type="AlphaFoldDB" id="A1ZP92"/>
<name>A1ZP92_MICM2</name>
<keyword evidence="1" id="KW-0812">Transmembrane</keyword>
<reference evidence="2 3" key="1">
    <citation type="submission" date="2007-01" db="EMBL/GenBank/DDBJ databases">
        <authorList>
            <person name="Haygood M."/>
            <person name="Podell S."/>
            <person name="Anderson C."/>
            <person name="Hopkinson B."/>
            <person name="Roe K."/>
            <person name="Barbeau K."/>
            <person name="Gaasterland T."/>
            <person name="Ferriera S."/>
            <person name="Johnson J."/>
            <person name="Kravitz S."/>
            <person name="Beeson K."/>
            <person name="Sutton G."/>
            <person name="Rogers Y.-H."/>
            <person name="Friedman R."/>
            <person name="Frazier M."/>
            <person name="Venter J.C."/>
        </authorList>
    </citation>
    <scope>NUCLEOTIDE SEQUENCE [LARGE SCALE GENOMIC DNA]</scope>
    <source>
        <strain evidence="2 3">ATCC 23134</strain>
    </source>
</reference>
<accession>A1ZP92</accession>
<comment type="caution">
    <text evidence="2">The sequence shown here is derived from an EMBL/GenBank/DDBJ whole genome shotgun (WGS) entry which is preliminary data.</text>
</comment>
<organism evidence="2 3">
    <name type="scientific">Microscilla marina ATCC 23134</name>
    <dbReference type="NCBI Taxonomy" id="313606"/>
    <lineage>
        <taxon>Bacteria</taxon>
        <taxon>Pseudomonadati</taxon>
        <taxon>Bacteroidota</taxon>
        <taxon>Cytophagia</taxon>
        <taxon>Cytophagales</taxon>
        <taxon>Microscillaceae</taxon>
        <taxon>Microscilla</taxon>
    </lineage>
</organism>